<comment type="caution">
    <text evidence="2">The sequence shown here is derived from an EMBL/GenBank/DDBJ whole genome shotgun (WGS) entry which is preliminary data.</text>
</comment>
<dbReference type="PANTHER" id="PTHR33880">
    <property type="entry name" value="EXPRESSED PROTEIN"/>
    <property type="match status" value="1"/>
</dbReference>
<dbReference type="OrthoDB" id="406551at2759"/>
<keyword evidence="3" id="KW-1185">Reference proteome</keyword>
<evidence type="ECO:0000313" key="2">
    <source>
        <dbReference type="EMBL" id="KAF9606975.1"/>
    </source>
</evidence>
<dbReference type="EMBL" id="JADFTS010000005">
    <property type="protein sequence ID" value="KAF9606975.1"/>
    <property type="molecule type" value="Genomic_DNA"/>
</dbReference>
<organism evidence="2 3">
    <name type="scientific">Coptis chinensis</name>
    <dbReference type="NCBI Taxonomy" id="261450"/>
    <lineage>
        <taxon>Eukaryota</taxon>
        <taxon>Viridiplantae</taxon>
        <taxon>Streptophyta</taxon>
        <taxon>Embryophyta</taxon>
        <taxon>Tracheophyta</taxon>
        <taxon>Spermatophyta</taxon>
        <taxon>Magnoliopsida</taxon>
        <taxon>Ranunculales</taxon>
        <taxon>Ranunculaceae</taxon>
        <taxon>Coptidoideae</taxon>
        <taxon>Coptis</taxon>
    </lineage>
</organism>
<name>A0A835HVR0_9MAGN</name>
<dbReference type="Proteomes" id="UP000631114">
    <property type="component" value="Unassembled WGS sequence"/>
</dbReference>
<feature type="region of interest" description="Disordered" evidence="1">
    <location>
        <begin position="140"/>
        <end position="163"/>
    </location>
</feature>
<proteinExistence type="predicted"/>
<protein>
    <submittedName>
        <fullName evidence="2">Uncharacterized protein</fullName>
    </submittedName>
</protein>
<feature type="compositionally biased region" description="Polar residues" evidence="1">
    <location>
        <begin position="140"/>
        <end position="156"/>
    </location>
</feature>
<reference evidence="2 3" key="1">
    <citation type="submission" date="2020-10" db="EMBL/GenBank/DDBJ databases">
        <title>The Coptis chinensis genome and diversification of protoberbering-type alkaloids.</title>
        <authorList>
            <person name="Wang B."/>
            <person name="Shu S."/>
            <person name="Song C."/>
            <person name="Liu Y."/>
        </authorList>
    </citation>
    <scope>NUCLEOTIDE SEQUENCE [LARGE SCALE GENOMIC DNA]</scope>
    <source>
        <strain evidence="2">HL-2020</strain>
        <tissue evidence="2">Leaf</tissue>
    </source>
</reference>
<dbReference type="PANTHER" id="PTHR33880:SF12">
    <property type="entry name" value="TRANSFERRING GLYCOSYL GROUPS, PUTATIVE-RELATED"/>
    <property type="match status" value="1"/>
</dbReference>
<accession>A0A835HVR0</accession>
<dbReference type="InterPro" id="IPR038941">
    <property type="entry name" value="At4g14100-like"/>
</dbReference>
<evidence type="ECO:0000256" key="1">
    <source>
        <dbReference type="SAM" id="MobiDB-lite"/>
    </source>
</evidence>
<sequence length="163" mass="19125">MPSGHLQFNDLWYDWPKGRNVNLIQKQLGKLLYDVEWNNGTSFYYTLADNGECQIMDFGVGIPRMDFLDGAEYLGVQETHGFLCNVWEKVDFIWYYEDIATQRPVRWDFYDGISTQVMTYEVGAVLEDSQVQAPAYCFNQTTNQDQQPKKPWTTNSSKRRETF</sequence>
<dbReference type="AlphaFoldDB" id="A0A835HVR0"/>
<evidence type="ECO:0000313" key="3">
    <source>
        <dbReference type="Proteomes" id="UP000631114"/>
    </source>
</evidence>
<gene>
    <name evidence="2" type="ORF">IFM89_030394</name>
</gene>